<dbReference type="EMBL" id="AE006914">
    <property type="protein sequence ID" value="AAL03152.1"/>
    <property type="molecule type" value="Genomic_DNA"/>
</dbReference>
<gene>
    <name evidence="2" type="ordered locus">RC0614</name>
</gene>
<name>Q92I06_RICCN</name>
<organism evidence="2 3">
    <name type="scientific">Rickettsia conorii (strain ATCC VR-613 / Malish 7)</name>
    <dbReference type="NCBI Taxonomy" id="272944"/>
    <lineage>
        <taxon>Bacteria</taxon>
        <taxon>Pseudomonadati</taxon>
        <taxon>Pseudomonadota</taxon>
        <taxon>Alphaproteobacteria</taxon>
        <taxon>Rickettsiales</taxon>
        <taxon>Rickettsiaceae</taxon>
        <taxon>Rickettsieae</taxon>
        <taxon>Rickettsia</taxon>
        <taxon>spotted fever group</taxon>
    </lineage>
</organism>
<dbReference type="PIR" id="F97776">
    <property type="entry name" value="F97776"/>
</dbReference>
<accession>Q92I06</accession>
<keyword evidence="1" id="KW-0812">Transmembrane</keyword>
<evidence type="ECO:0000313" key="3">
    <source>
        <dbReference type="Proteomes" id="UP000000816"/>
    </source>
</evidence>
<dbReference type="AlphaFoldDB" id="Q92I06"/>
<keyword evidence="1" id="KW-1133">Transmembrane helix</keyword>
<evidence type="ECO:0000313" key="2">
    <source>
        <dbReference type="EMBL" id="AAL03152.1"/>
    </source>
</evidence>
<keyword evidence="1" id="KW-0472">Membrane</keyword>
<keyword evidence="2" id="KW-0012">Acyltransferase</keyword>
<dbReference type="HOGENOM" id="CLU_1947186_0_0_5"/>
<evidence type="ECO:0000256" key="1">
    <source>
        <dbReference type="SAM" id="Phobius"/>
    </source>
</evidence>
<dbReference type="Proteomes" id="UP000000816">
    <property type="component" value="Chromosome"/>
</dbReference>
<dbReference type="KEGG" id="rco:RC0614"/>
<sequence>MLCKISFAIASSRKNKVTLLQFCAAKEARLVPKLPPPYTAIFLNLFMCLFFLCHLQVCRYRCLACLCHSHEGGNPVKPYKNKFLYGFFIKYVTSVSILKLCFWIPASVGMTLSEIALLHSFLKIYYYNG</sequence>
<protein>
    <submittedName>
        <fullName evidence="2">Uncharacterized protein</fullName>
    </submittedName>
</protein>
<feature type="transmembrane region" description="Helical" evidence="1">
    <location>
        <begin position="83"/>
        <end position="105"/>
    </location>
</feature>
<dbReference type="GO" id="GO:0016746">
    <property type="term" value="F:acyltransferase activity"/>
    <property type="evidence" value="ECO:0007669"/>
    <property type="project" value="UniProtKB-KW"/>
</dbReference>
<keyword evidence="2" id="KW-0808">Transferase</keyword>
<proteinExistence type="predicted"/>
<feature type="transmembrane region" description="Helical" evidence="1">
    <location>
        <begin position="40"/>
        <end position="62"/>
    </location>
</feature>
<reference evidence="2 3" key="1">
    <citation type="journal article" date="2001" name="Science">
        <title>Mechanisms of evolution in Rickettsia conorii and R. prowazekii.</title>
        <authorList>
            <person name="Ogata H."/>
            <person name="Audic S."/>
            <person name="Renesto-Audiffren P."/>
            <person name="Fournier P.-E."/>
            <person name="Barbe V."/>
            <person name="Samson D."/>
            <person name="Roux V."/>
            <person name="Cossart P."/>
            <person name="Weissenbach J."/>
            <person name="Claverie J.-M."/>
            <person name="Raoult D."/>
        </authorList>
    </citation>
    <scope>NUCLEOTIDE SEQUENCE [LARGE SCALE GENOMIC DNA]</scope>
    <source>
        <strain evidence="3">ATCC VR-613 / Malish 7</strain>
    </source>
</reference>